<organism evidence="4 5">
    <name type="scientific">Spodoptera frugiperda</name>
    <name type="common">Fall armyworm</name>
    <dbReference type="NCBI Taxonomy" id="7108"/>
    <lineage>
        <taxon>Eukaryota</taxon>
        <taxon>Metazoa</taxon>
        <taxon>Ecdysozoa</taxon>
        <taxon>Arthropoda</taxon>
        <taxon>Hexapoda</taxon>
        <taxon>Insecta</taxon>
        <taxon>Pterygota</taxon>
        <taxon>Neoptera</taxon>
        <taxon>Endopterygota</taxon>
        <taxon>Lepidoptera</taxon>
        <taxon>Glossata</taxon>
        <taxon>Ditrysia</taxon>
        <taxon>Noctuoidea</taxon>
        <taxon>Noctuidae</taxon>
        <taxon>Amphipyrinae</taxon>
        <taxon>Spodoptera</taxon>
    </lineage>
</organism>
<dbReference type="AlphaFoldDB" id="A0A9R0E9B7"/>
<dbReference type="GeneID" id="126912556"/>
<keyword evidence="1" id="KW-0863">Zinc-finger</keyword>
<keyword evidence="1" id="KW-0862">Zinc</keyword>
<evidence type="ECO:0000256" key="1">
    <source>
        <dbReference type="PROSITE-ProRule" id="PRU00047"/>
    </source>
</evidence>
<keyword evidence="1" id="KW-0479">Metal-binding</keyword>
<evidence type="ECO:0000313" key="5">
    <source>
        <dbReference type="RefSeq" id="XP_050561104.1"/>
    </source>
</evidence>
<dbReference type="GO" id="GO:0008270">
    <property type="term" value="F:zinc ion binding"/>
    <property type="evidence" value="ECO:0007669"/>
    <property type="project" value="UniProtKB-KW"/>
</dbReference>
<evidence type="ECO:0000256" key="2">
    <source>
        <dbReference type="SAM" id="MobiDB-lite"/>
    </source>
</evidence>
<dbReference type="InterPro" id="IPR001878">
    <property type="entry name" value="Znf_CCHC"/>
</dbReference>
<feature type="region of interest" description="Disordered" evidence="2">
    <location>
        <begin position="378"/>
        <end position="445"/>
    </location>
</feature>
<feature type="domain" description="CCHC-type" evidence="3">
    <location>
        <begin position="254"/>
        <end position="268"/>
    </location>
</feature>
<dbReference type="RefSeq" id="XP_050561104.1">
    <property type="nucleotide sequence ID" value="XM_050705147.1"/>
</dbReference>
<evidence type="ECO:0000259" key="3">
    <source>
        <dbReference type="PROSITE" id="PS50158"/>
    </source>
</evidence>
<name>A0A9R0E9B7_SPOFR</name>
<proteinExistence type="predicted"/>
<gene>
    <name evidence="5" type="primary">LOC126912556</name>
</gene>
<protein>
    <submittedName>
        <fullName evidence="5">Uncharacterized protein LOC126912556</fullName>
    </submittedName>
</protein>
<dbReference type="GO" id="GO:0003676">
    <property type="term" value="F:nucleic acid binding"/>
    <property type="evidence" value="ECO:0007669"/>
    <property type="project" value="InterPro"/>
</dbReference>
<dbReference type="PROSITE" id="PS50158">
    <property type="entry name" value="ZF_CCHC"/>
    <property type="match status" value="1"/>
</dbReference>
<keyword evidence="4" id="KW-1185">Reference proteome</keyword>
<sequence length="508" mass="58700">MDEIHNNVSSCDSSDNETLEKDIVIESEQLLSSASLEEMKESEECDQQVGEKRVRQEEEEEEIVEEDDFVTVIRQHKRPNRKDSFNNSLTGGEKNTEEEKCIICVTGKETLPKQFGMAKLLQSCNISNIVKMVYKSAFRVLIHFENKECATKMMNCEKITNLGYRIQMTDEVSLCYGTLRQVDLETDEKEILENVSCESEIISVKRLKKLSDSGEWIDSETVRICFKGAILPPYVYGYGCRFKVEPYTFPVSQCSKCWKFGHLSRSCPTNKTICPKCGNQHPNCETNEYVCVNCKGPHMAMHKKCPSFIKEKRIRDIMTKENCTYRKGLELYLKERGTQQLNTTIRNTKSYDSPEGLENQNVNYTQTKTYKDAVIAKTNNQSSSSAPGNMMEIDSSEKKKNQQRYMPKKKHIETSFIRSDKEKESSNTQSEITSKETENTDKTSNTRSKLDFYSLYRKVRDICLSVDSWQVKLQELAKILFDVLSELIFKVFKSDDVWKKIIFMFNNG</sequence>
<dbReference type="OrthoDB" id="3039988at2759"/>
<dbReference type="Proteomes" id="UP000829999">
    <property type="component" value="Chromosome 26"/>
</dbReference>
<accession>A0A9R0E9B7</accession>
<reference evidence="5" key="1">
    <citation type="submission" date="2025-08" db="UniProtKB">
        <authorList>
            <consortium name="RefSeq"/>
        </authorList>
    </citation>
    <scope>IDENTIFICATION</scope>
    <source>
        <tissue evidence="5">Whole larval tissue</tissue>
    </source>
</reference>
<feature type="compositionally biased region" description="Polar residues" evidence="2">
    <location>
        <begin position="378"/>
        <end position="387"/>
    </location>
</feature>
<feature type="region of interest" description="Disordered" evidence="2">
    <location>
        <begin position="35"/>
        <end position="59"/>
    </location>
</feature>
<evidence type="ECO:0000313" key="4">
    <source>
        <dbReference type="Proteomes" id="UP000829999"/>
    </source>
</evidence>